<protein>
    <submittedName>
        <fullName evidence="1">Uncharacterized protein</fullName>
    </submittedName>
</protein>
<dbReference type="EMBL" id="ACMP01000213">
    <property type="protein sequence ID" value="EEL67363.1"/>
    <property type="molecule type" value="Genomic_DNA"/>
</dbReference>
<dbReference type="RefSeq" id="WP_002069694.1">
    <property type="nucleotide sequence ID" value="NZ_CM000737.1"/>
</dbReference>
<evidence type="ECO:0000313" key="1">
    <source>
        <dbReference type="EMBL" id="EEL67363.1"/>
    </source>
</evidence>
<organism evidence="1">
    <name type="scientific">Bacillus mycoides</name>
    <dbReference type="NCBI Taxonomy" id="1405"/>
    <lineage>
        <taxon>Bacteria</taxon>
        <taxon>Bacillati</taxon>
        <taxon>Bacillota</taxon>
        <taxon>Bacilli</taxon>
        <taxon>Bacillales</taxon>
        <taxon>Bacillaceae</taxon>
        <taxon>Bacillus</taxon>
        <taxon>Bacillus cereus group</taxon>
    </lineage>
</organism>
<sequence length="79" mass="9072">MSIEQYINIRKTGKEIDEIQKQYLLSEATVLTLELGYKCYEKNISLDKAINLVDKIVVLNANDNKQTNKHTSFSPSVHM</sequence>
<dbReference type="Proteomes" id="UP000001753">
    <property type="component" value="Chromosome"/>
</dbReference>
<reference evidence="1" key="1">
    <citation type="journal article" date="2012" name="Genome Res.">
        <title>Genomic characterization of the Bacillus cereus sensu lato species: Backdrop to the evolution of Bacillus anthracis.</title>
        <authorList>
            <person name="Zwick M.E."/>
            <person name="Joseph S.J."/>
            <person name="Didelot X."/>
            <person name="Chen P.E."/>
            <person name="Bishop-Lilly K.A."/>
            <person name="Stewart A.C."/>
            <person name="Willner K."/>
            <person name="Nolan N."/>
            <person name="Lentz S."/>
            <person name="Thomason M.K."/>
            <person name="Sozhamannan S."/>
            <person name="Mateczun A.J."/>
            <person name="Du L."/>
            <person name="Read T.D."/>
        </authorList>
    </citation>
    <scope>NUCLEOTIDE SEQUENCE [LARGE SCALE GENOMIC DNA]</scope>
    <source>
        <strain evidence="1">AH603</strain>
    </source>
</reference>
<dbReference type="HOGENOM" id="CLU_2663274_0_0_9"/>
<accession>C2Y3Y8</accession>
<proteinExistence type="predicted"/>
<name>C2Y3Y8_BACMY</name>
<comment type="caution">
    <text evidence="1">The sequence shown here is derived from an EMBL/GenBank/DDBJ whole genome shotgun (WGS) entry which is preliminary data.</text>
</comment>
<dbReference type="AlphaFoldDB" id="C2Y3Y8"/>
<gene>
    <name evidence="1" type="ORF">bcere0026_57000</name>
</gene>